<gene>
    <name evidence="1" type="ORF">LCGC14_2361780</name>
</gene>
<protein>
    <submittedName>
        <fullName evidence="1">Uncharacterized protein</fullName>
    </submittedName>
</protein>
<organism evidence="1">
    <name type="scientific">marine sediment metagenome</name>
    <dbReference type="NCBI Taxonomy" id="412755"/>
    <lineage>
        <taxon>unclassified sequences</taxon>
        <taxon>metagenomes</taxon>
        <taxon>ecological metagenomes</taxon>
    </lineage>
</organism>
<feature type="non-terminal residue" evidence="1">
    <location>
        <position position="1"/>
    </location>
</feature>
<proteinExistence type="predicted"/>
<sequence>VKSGVGSGIDNVSDWSLSVYSTDGKGIAVNNVLKEYKGKLGTGPGMKFNKVATANNRIKYGVWLNEETTQTKAQ</sequence>
<dbReference type="AlphaFoldDB" id="A0A0F9F1A2"/>
<evidence type="ECO:0000313" key="1">
    <source>
        <dbReference type="EMBL" id="KKL44827.1"/>
    </source>
</evidence>
<name>A0A0F9F1A2_9ZZZZ</name>
<reference evidence="1" key="1">
    <citation type="journal article" date="2015" name="Nature">
        <title>Complex archaea that bridge the gap between prokaryotes and eukaryotes.</title>
        <authorList>
            <person name="Spang A."/>
            <person name="Saw J.H."/>
            <person name="Jorgensen S.L."/>
            <person name="Zaremba-Niedzwiedzka K."/>
            <person name="Martijn J."/>
            <person name="Lind A.E."/>
            <person name="van Eijk R."/>
            <person name="Schleper C."/>
            <person name="Guy L."/>
            <person name="Ettema T.J."/>
        </authorList>
    </citation>
    <scope>NUCLEOTIDE SEQUENCE</scope>
</reference>
<accession>A0A0F9F1A2</accession>
<dbReference type="EMBL" id="LAZR01034614">
    <property type="protein sequence ID" value="KKL44827.1"/>
    <property type="molecule type" value="Genomic_DNA"/>
</dbReference>
<comment type="caution">
    <text evidence="1">The sequence shown here is derived from an EMBL/GenBank/DDBJ whole genome shotgun (WGS) entry which is preliminary data.</text>
</comment>